<evidence type="ECO:0000313" key="5">
    <source>
        <dbReference type="Proteomes" id="UP000218979"/>
    </source>
</evidence>
<evidence type="ECO:0000256" key="1">
    <source>
        <dbReference type="ARBA" id="ARBA00023118"/>
    </source>
</evidence>
<dbReference type="AlphaFoldDB" id="A0A1K2HJ58"/>
<dbReference type="InterPro" id="IPR043519">
    <property type="entry name" value="NT_sf"/>
</dbReference>
<protein>
    <recommendedName>
        <fullName evidence="6">Nucleotidyltransferase</fullName>
    </recommendedName>
</protein>
<proteinExistence type="predicted"/>
<accession>A0A1K2HJ58</accession>
<keyword evidence="5" id="KW-1185">Reference proteome</keyword>
<dbReference type="EMBL" id="FPKS01000021">
    <property type="protein sequence ID" value="SFZ76799.1"/>
    <property type="molecule type" value="Genomic_DNA"/>
</dbReference>
<dbReference type="GO" id="GO:0051607">
    <property type="term" value="P:defense response to virus"/>
    <property type="evidence" value="ECO:0007669"/>
    <property type="project" value="UniProtKB-KW"/>
</dbReference>
<sequence length="381" mass="43402">MLGTSNETLKQIFRALADSLNVSETTTKEIIASYEAVGTYLGNLEEDLDIKISPQGSMALGTMIKPLSSDNNGEYDVDLICQLTNGESLTPEQVKHIVGNRLHESPRYSKMLDPEGKRCWTLKYTDFHMDVLPCTPLSSENSNSIRITERLDNNTYKDGISNPKGYIEWFKAKMQLVYTEALQNYAEKRNVEIEKIHLYNLRTPLQMAIQILKRHRDIMFEGEDYKPTSIIINTLAARAYGNEGNVYDAICNILENMEQHFTIGPNGEYQVLNPTRREENFADRWIAEPKRKDAFFRWLQMAKKDIVEDPLNFIDGLDSLKSRLSESFGAQVTQDTFEAYGRTMLDNRVNNRIGVNSKGNLTNKKSSAIIPVTNHTFFGSV</sequence>
<organism evidence="3 4">
    <name type="scientific">Pseudolactococcus chungangensis CAU 28 = DSM 22330</name>
    <dbReference type="NCBI Taxonomy" id="1122154"/>
    <lineage>
        <taxon>Bacteria</taxon>
        <taxon>Bacillati</taxon>
        <taxon>Bacillota</taxon>
        <taxon>Bacilli</taxon>
        <taxon>Lactobacillales</taxon>
        <taxon>Streptococcaceae</taxon>
        <taxon>Pseudolactococcus</taxon>
    </lineage>
</organism>
<reference evidence="2 5" key="1">
    <citation type="submission" date="2014-12" db="EMBL/GenBank/DDBJ databases">
        <title>Draft genome sequences of 10 type strains of Lactococcus.</title>
        <authorList>
            <person name="Sun Z."/>
            <person name="Zhong Z."/>
            <person name="Liu W."/>
            <person name="Zhang W."/>
            <person name="Zhang H."/>
        </authorList>
    </citation>
    <scope>NUCLEOTIDE SEQUENCE [LARGE SCALE GENOMIC DNA]</scope>
    <source>
        <strain evidence="2 5">DSM 22330</strain>
    </source>
</reference>
<evidence type="ECO:0000313" key="2">
    <source>
        <dbReference type="EMBL" id="PCR99960.1"/>
    </source>
</evidence>
<dbReference type="OrthoDB" id="7572058at2"/>
<evidence type="ECO:0000313" key="4">
    <source>
        <dbReference type="Proteomes" id="UP000185655"/>
    </source>
</evidence>
<dbReference type="InterPro" id="IPR006116">
    <property type="entry name" value="NT_2-5OAS_ClassI-CCAase"/>
</dbReference>
<dbReference type="GO" id="GO:0016779">
    <property type="term" value="F:nucleotidyltransferase activity"/>
    <property type="evidence" value="ECO:0007669"/>
    <property type="project" value="InterPro"/>
</dbReference>
<gene>
    <name evidence="2" type="ORF">RR45_GL001415</name>
    <name evidence="3" type="ORF">SAMN02746068_02091</name>
</gene>
<name>A0A1K2HJ58_9LACT</name>
<dbReference type="RefSeq" id="WP_072353679.1">
    <property type="nucleotide sequence ID" value="NZ_FPKS01000021.1"/>
</dbReference>
<dbReference type="SUPFAM" id="SSF81301">
    <property type="entry name" value="Nucleotidyltransferase"/>
    <property type="match status" value="1"/>
</dbReference>
<dbReference type="Proteomes" id="UP000218979">
    <property type="component" value="Unassembled WGS sequence"/>
</dbReference>
<dbReference type="Pfam" id="PF18144">
    <property type="entry name" value="SMODS"/>
    <property type="match status" value="1"/>
</dbReference>
<evidence type="ECO:0000313" key="3">
    <source>
        <dbReference type="EMBL" id="SFZ76799.1"/>
    </source>
</evidence>
<dbReference type="Proteomes" id="UP000185655">
    <property type="component" value="Unassembled WGS sequence"/>
</dbReference>
<evidence type="ECO:0008006" key="6">
    <source>
        <dbReference type="Google" id="ProtNLM"/>
    </source>
</evidence>
<dbReference type="EMBL" id="JXJT01000033">
    <property type="protein sequence ID" value="PCR99960.1"/>
    <property type="molecule type" value="Genomic_DNA"/>
</dbReference>
<reference evidence="3 4" key="2">
    <citation type="submission" date="2016-11" db="EMBL/GenBank/DDBJ databases">
        <authorList>
            <person name="Jaros S."/>
            <person name="Januszkiewicz K."/>
            <person name="Wedrychowicz H."/>
        </authorList>
    </citation>
    <scope>NUCLEOTIDE SEQUENCE [LARGE SCALE GENOMIC DNA]</scope>
    <source>
        <strain evidence="3 4">DSM 22330</strain>
    </source>
</reference>
<dbReference type="STRING" id="1122154.SAMN02746068_02091"/>
<keyword evidence="1" id="KW-0051">Antiviral defense</keyword>
<dbReference type="CDD" id="cd05400">
    <property type="entry name" value="NT_2-5OAS_ClassI-CCAase"/>
    <property type="match status" value="1"/>
</dbReference>